<dbReference type="AlphaFoldDB" id="A0A6G1JRT5"/>
<evidence type="ECO:0000313" key="3">
    <source>
        <dbReference type="Proteomes" id="UP000799428"/>
    </source>
</evidence>
<evidence type="ECO:0000256" key="1">
    <source>
        <dbReference type="SAM" id="MobiDB-lite"/>
    </source>
</evidence>
<proteinExistence type="predicted"/>
<organism evidence="2 3">
    <name type="scientific">Pleomassaria siparia CBS 279.74</name>
    <dbReference type="NCBI Taxonomy" id="1314801"/>
    <lineage>
        <taxon>Eukaryota</taxon>
        <taxon>Fungi</taxon>
        <taxon>Dikarya</taxon>
        <taxon>Ascomycota</taxon>
        <taxon>Pezizomycotina</taxon>
        <taxon>Dothideomycetes</taxon>
        <taxon>Pleosporomycetidae</taxon>
        <taxon>Pleosporales</taxon>
        <taxon>Pleomassariaceae</taxon>
        <taxon>Pleomassaria</taxon>
    </lineage>
</organism>
<dbReference type="InterPro" id="IPR036047">
    <property type="entry name" value="F-box-like_dom_sf"/>
</dbReference>
<dbReference type="EMBL" id="MU005791">
    <property type="protein sequence ID" value="KAF2702955.1"/>
    <property type="molecule type" value="Genomic_DNA"/>
</dbReference>
<protein>
    <recommendedName>
        <fullName evidence="4">F-box domain-containing protein</fullName>
    </recommendedName>
</protein>
<feature type="region of interest" description="Disordered" evidence="1">
    <location>
        <begin position="188"/>
        <end position="229"/>
    </location>
</feature>
<gene>
    <name evidence="2" type="ORF">K504DRAFT_419492</name>
</gene>
<feature type="compositionally biased region" description="Low complexity" evidence="1">
    <location>
        <begin position="215"/>
        <end position="227"/>
    </location>
</feature>
<reference evidence="2" key="1">
    <citation type="journal article" date="2020" name="Stud. Mycol.">
        <title>101 Dothideomycetes genomes: a test case for predicting lifestyles and emergence of pathogens.</title>
        <authorList>
            <person name="Haridas S."/>
            <person name="Albert R."/>
            <person name="Binder M."/>
            <person name="Bloem J."/>
            <person name="Labutti K."/>
            <person name="Salamov A."/>
            <person name="Andreopoulos B."/>
            <person name="Baker S."/>
            <person name="Barry K."/>
            <person name="Bills G."/>
            <person name="Bluhm B."/>
            <person name="Cannon C."/>
            <person name="Castanera R."/>
            <person name="Culley D."/>
            <person name="Daum C."/>
            <person name="Ezra D."/>
            <person name="Gonzalez J."/>
            <person name="Henrissat B."/>
            <person name="Kuo A."/>
            <person name="Liang C."/>
            <person name="Lipzen A."/>
            <person name="Lutzoni F."/>
            <person name="Magnuson J."/>
            <person name="Mondo S."/>
            <person name="Nolan M."/>
            <person name="Ohm R."/>
            <person name="Pangilinan J."/>
            <person name="Park H.-J."/>
            <person name="Ramirez L."/>
            <person name="Alfaro M."/>
            <person name="Sun H."/>
            <person name="Tritt A."/>
            <person name="Yoshinaga Y."/>
            <person name="Zwiers L.-H."/>
            <person name="Turgeon B."/>
            <person name="Goodwin S."/>
            <person name="Spatafora J."/>
            <person name="Crous P."/>
            <person name="Grigoriev I."/>
        </authorList>
    </citation>
    <scope>NUCLEOTIDE SEQUENCE</scope>
    <source>
        <strain evidence="2">CBS 279.74</strain>
    </source>
</reference>
<sequence>MSSSACTHVLETIELLEAVLAQLPQRDLLLAQSISRRFQSTIKTSPRLQRALYLRAAPVKDPKSWTINPLLRDAFLVWFVVPRAGTQNIYTLELLDWTKDEKRRTAFIYKDASWRRMLVIQPPPKKLSIIRFWNMQYGYSARTAEIPFESHPSGGVPMSSLYDLVHSFIYDDNLSDYNLSDDGISDDGISDDGISDDGISDDGISDDGTVDDHVNNNNNVNNNNVTNNDDDENYRDFELLILDSDTGPQITLNLLRIGDYIPDYCDEGRYLFKSEDAPSNAVSELDLRLVGQGLDEVVARRYQFDESSTDLLIKRGGVGREEFNKWLSERDPFLRAHWASVAVGN</sequence>
<name>A0A6G1JRT5_9PLEO</name>
<evidence type="ECO:0008006" key="4">
    <source>
        <dbReference type="Google" id="ProtNLM"/>
    </source>
</evidence>
<dbReference type="Proteomes" id="UP000799428">
    <property type="component" value="Unassembled WGS sequence"/>
</dbReference>
<dbReference type="SUPFAM" id="SSF81383">
    <property type="entry name" value="F-box domain"/>
    <property type="match status" value="1"/>
</dbReference>
<accession>A0A6G1JRT5</accession>
<dbReference type="OrthoDB" id="3800738at2759"/>
<keyword evidence="3" id="KW-1185">Reference proteome</keyword>
<feature type="compositionally biased region" description="Acidic residues" evidence="1">
    <location>
        <begin position="188"/>
        <end position="209"/>
    </location>
</feature>
<evidence type="ECO:0000313" key="2">
    <source>
        <dbReference type="EMBL" id="KAF2702955.1"/>
    </source>
</evidence>